<reference evidence="3" key="2">
    <citation type="submission" date="2018-05" db="EMBL/GenBank/DDBJ databases">
        <title>OpunRS2 (Oryza punctata Reference Sequence Version 2).</title>
        <authorList>
            <person name="Zhang J."/>
            <person name="Kudrna D."/>
            <person name="Lee S."/>
            <person name="Talag J."/>
            <person name="Welchert J."/>
            <person name="Wing R.A."/>
        </authorList>
    </citation>
    <scope>NUCLEOTIDE SEQUENCE [LARGE SCALE GENOMIC DNA]</scope>
</reference>
<name>A0A0E0LIE4_ORYPU</name>
<protein>
    <recommendedName>
        <fullName evidence="2">PIR2-like helical domain-containing protein</fullName>
    </recommendedName>
</protein>
<evidence type="ECO:0000313" key="3">
    <source>
        <dbReference type="EnsemblPlants" id="OPUNC07G06680.1"/>
    </source>
</evidence>
<dbReference type="PANTHER" id="PTHR33120:SF42">
    <property type="entry name" value="OS12G0105000 PROTEIN"/>
    <property type="match status" value="1"/>
</dbReference>
<feature type="compositionally biased region" description="Basic and acidic residues" evidence="1">
    <location>
        <begin position="15"/>
        <end position="40"/>
    </location>
</feature>
<organism evidence="3">
    <name type="scientific">Oryza punctata</name>
    <name type="common">Red rice</name>
    <dbReference type="NCBI Taxonomy" id="4537"/>
    <lineage>
        <taxon>Eukaryota</taxon>
        <taxon>Viridiplantae</taxon>
        <taxon>Streptophyta</taxon>
        <taxon>Embryophyta</taxon>
        <taxon>Tracheophyta</taxon>
        <taxon>Spermatophyta</taxon>
        <taxon>Magnoliopsida</taxon>
        <taxon>Liliopsida</taxon>
        <taxon>Poales</taxon>
        <taxon>Poaceae</taxon>
        <taxon>BOP clade</taxon>
        <taxon>Oryzoideae</taxon>
        <taxon>Oryzeae</taxon>
        <taxon>Oryzinae</taxon>
        <taxon>Oryza</taxon>
    </lineage>
</organism>
<feature type="domain" description="PIR2-like helical" evidence="2">
    <location>
        <begin position="319"/>
        <end position="439"/>
    </location>
</feature>
<dbReference type="Proteomes" id="UP000026962">
    <property type="component" value="Chromosome 7"/>
</dbReference>
<dbReference type="InterPro" id="IPR046527">
    <property type="entry name" value="PIR2-like_helical"/>
</dbReference>
<feature type="region of interest" description="Disordered" evidence="1">
    <location>
        <begin position="1"/>
        <end position="40"/>
    </location>
</feature>
<proteinExistence type="predicted"/>
<feature type="domain" description="PIR2-like helical" evidence="2">
    <location>
        <begin position="121"/>
        <end position="225"/>
    </location>
</feature>
<reference evidence="3" key="1">
    <citation type="submission" date="2015-04" db="UniProtKB">
        <authorList>
            <consortium name="EnsemblPlants"/>
        </authorList>
    </citation>
    <scope>IDENTIFICATION</scope>
</reference>
<evidence type="ECO:0000259" key="2">
    <source>
        <dbReference type="Pfam" id="PF20235"/>
    </source>
</evidence>
<dbReference type="AlphaFoldDB" id="A0A0E0LIE4"/>
<dbReference type="Gramene" id="OPUNC07G06680.1">
    <property type="protein sequence ID" value="OPUNC07G06680.1"/>
    <property type="gene ID" value="OPUNC07G06680"/>
</dbReference>
<evidence type="ECO:0000256" key="1">
    <source>
        <dbReference type="SAM" id="MobiDB-lite"/>
    </source>
</evidence>
<dbReference type="EnsemblPlants" id="OPUNC07G06680.1">
    <property type="protein sequence ID" value="OPUNC07G06680.1"/>
    <property type="gene ID" value="OPUNC07G06680"/>
</dbReference>
<dbReference type="OMA" id="ECDHDIT"/>
<dbReference type="HOGENOM" id="CLU_476844_0_0_1"/>
<dbReference type="Pfam" id="PF20235">
    <property type="entry name" value="PIR2-like_helical"/>
    <property type="match status" value="2"/>
</dbReference>
<keyword evidence="4" id="KW-1185">Reference proteome</keyword>
<sequence>MADYDKPRYMTKMAAKMEESDRKREESEKRLEQSEEKSRSEFLALKLAVESRIPEVENRVDNLQVSVGQLQDQVDKLQLLMQKSSHPAPSSPVSPTHPLLGSHLPPMFKIYNRIGSSMLQLMPCLENIVKTTTFYTILSPLYPHAPIYLCFLNKSLHLLREPCKQYCASTISFPRGKSLWRIIASRSYSGLVAFMTAYFRYLSNDQARHYLHIASHDLPVAIKLVHHDRRQSKLTRPRLLPDGGKIKTALRVAALKATHPAPDQLASLMARSSPPLSNCLVGVTPPIDKGDKAIGAGASPNYDLSPCNHILSLRMCLLDAIHGFYIRALTSLPAGDAWKRQQGRFIRSLLIAGHCYVPLDPVSNIIVSTVWYDINFPPPSHEAGGDSEFELPGDIFDTSAMSRVESHSLDGLVAALCAISKPISKHEALEYLWSMECSLIEILLHNKETKTKENAFTETTKASDHPKRSMFGSFLTSLSSQNLEDMRECLFISSSGDVWDQLYRTIKNIYRPKRKRQSLATATVAHTLPGISKMWSAFVERQTFVRTKLEELLDGYGQQYPWVIKLGAKTLV</sequence>
<evidence type="ECO:0000313" key="4">
    <source>
        <dbReference type="Proteomes" id="UP000026962"/>
    </source>
</evidence>
<accession>A0A0E0LIE4</accession>
<dbReference type="PANTHER" id="PTHR33120">
    <property type="entry name" value="EXPRESSED PROTEIN-RELATED"/>
    <property type="match status" value="1"/>
</dbReference>